<keyword evidence="4" id="KW-1185">Reference proteome</keyword>
<feature type="domain" description="Heterokaryon incompatibility" evidence="2">
    <location>
        <begin position="206"/>
        <end position="347"/>
    </location>
</feature>
<dbReference type="Proteomes" id="UP001390339">
    <property type="component" value="Unassembled WGS sequence"/>
</dbReference>
<comment type="caution">
    <text evidence="3">The sequence shown here is derived from an EMBL/GenBank/DDBJ whole genome shotgun (WGS) entry which is preliminary data.</text>
</comment>
<evidence type="ECO:0000259" key="2">
    <source>
        <dbReference type="Pfam" id="PF06985"/>
    </source>
</evidence>
<evidence type="ECO:0000256" key="1">
    <source>
        <dbReference type="SAM" id="MobiDB-lite"/>
    </source>
</evidence>
<dbReference type="PANTHER" id="PTHR24148:SF73">
    <property type="entry name" value="HET DOMAIN PROTEIN (AFU_ORTHOLOGUE AFUA_8G01020)"/>
    <property type="match status" value="1"/>
</dbReference>
<dbReference type="Pfam" id="PF26639">
    <property type="entry name" value="Het-6_barrel"/>
    <property type="match status" value="1"/>
</dbReference>
<dbReference type="InterPro" id="IPR010730">
    <property type="entry name" value="HET"/>
</dbReference>
<dbReference type="InterPro" id="IPR052895">
    <property type="entry name" value="HetReg/Transcr_Mod"/>
</dbReference>
<proteinExistence type="predicted"/>
<feature type="compositionally biased region" description="Polar residues" evidence="1">
    <location>
        <begin position="85"/>
        <end position="101"/>
    </location>
</feature>
<evidence type="ECO:0000313" key="4">
    <source>
        <dbReference type="Proteomes" id="UP001390339"/>
    </source>
</evidence>
<evidence type="ECO:0000313" key="3">
    <source>
        <dbReference type="EMBL" id="KAK8856086.1"/>
    </source>
</evidence>
<protein>
    <submittedName>
        <fullName evidence="3">Heterokaryon incompatibility protein-domain-containing protein</fullName>
    </submittedName>
</protein>
<dbReference type="EMBL" id="JAPCWZ010000007">
    <property type="protein sequence ID" value="KAK8856086.1"/>
    <property type="molecule type" value="Genomic_DNA"/>
</dbReference>
<feature type="region of interest" description="Disordered" evidence="1">
    <location>
        <begin position="1"/>
        <end position="32"/>
    </location>
</feature>
<dbReference type="Pfam" id="PF06985">
    <property type="entry name" value="HET"/>
    <property type="match status" value="1"/>
</dbReference>
<accession>A0ABR2I193</accession>
<feature type="region of interest" description="Disordered" evidence="1">
    <location>
        <begin position="78"/>
        <end position="101"/>
    </location>
</feature>
<reference evidence="3 4" key="1">
    <citation type="journal article" date="2024" name="IMA Fungus">
        <title>Apiospora arundinis, a panoply of carbohydrate-active enzymes and secondary metabolites.</title>
        <authorList>
            <person name="Sorensen T."/>
            <person name="Petersen C."/>
            <person name="Muurmann A.T."/>
            <person name="Christiansen J.V."/>
            <person name="Brundto M.L."/>
            <person name="Overgaard C.K."/>
            <person name="Boysen A.T."/>
            <person name="Wollenberg R.D."/>
            <person name="Larsen T.O."/>
            <person name="Sorensen J.L."/>
            <person name="Nielsen K.L."/>
            <person name="Sondergaard T.E."/>
        </authorList>
    </citation>
    <scope>NUCLEOTIDE SEQUENCE [LARGE SCALE GENOMIC DNA]</scope>
    <source>
        <strain evidence="3 4">AAU 773</strain>
    </source>
</reference>
<organism evidence="3 4">
    <name type="scientific">Apiospora arundinis</name>
    <dbReference type="NCBI Taxonomy" id="335852"/>
    <lineage>
        <taxon>Eukaryota</taxon>
        <taxon>Fungi</taxon>
        <taxon>Dikarya</taxon>
        <taxon>Ascomycota</taxon>
        <taxon>Pezizomycotina</taxon>
        <taxon>Sordariomycetes</taxon>
        <taxon>Xylariomycetidae</taxon>
        <taxon>Amphisphaeriales</taxon>
        <taxon>Apiosporaceae</taxon>
        <taxon>Apiospora</taxon>
    </lineage>
</organism>
<gene>
    <name evidence="3" type="ORF">PGQ11_011998</name>
</gene>
<feature type="region of interest" description="Disordered" evidence="1">
    <location>
        <begin position="133"/>
        <end position="158"/>
    </location>
</feature>
<sequence length="770" mass="85734">MEQCMEAEPSNPISARMPPTRTVRSVPRAATTSSYRLARENKAKVNSDDGLPKEVIYGAVGALDFQSLNLGGEIKDADASGASLEPSSETQIRGNPDESSANSGVVNKVDYLIVSPEGLIVSPEGATAEIYHKGTREERERRRRRDSAPPIKTYFPTSFHSPTQTTHGIFEGLGGDEIRLVRLLPAHTSTIRCQIIHTSLVDPPAYTALSYTWGDADDTVGITVDGFKVKITASLQGALEALRKPHDSVLVWADAICINQSDKTELSSQVQLMTRIYGEADSVAIWLGPESDDSQVAMNFTRHICGLADSPEKVDSWIEMESHEPKFTALVNLFERDYWSRVWVVQEVLNAKSVTVCCGDKSISWKLLQELVALMERHEEKLNLCFPPGFVKGSRNRQSYAHILISGGPANLDILSMLGKRGAQSLLEVLRLCRTKHTTEPRDKVFGVLGILPEDVQLHFPPDYNASLRQVYTDVVDYLLHTTRRLDVICEAIYFPLHARSTALPTWVPDWSHVPQTAGLGRSYEFSASGDTQAIFSFPDSRQRTKLKFSAISLGAVEVRGIAVGTFCGLDDSLMAFLHWRSKMLTRFYDYGTAGAIDAKWTEQDEAFCRTISLGPRRAVWEDWKEDQWSGAWTDVCYHSFVTLIAERLPSIRVDDRLQACIDASNGMGNISIAPGDRRKILQERCESRMMGRCFFITEEGKMGMGTGFLEVEDIICVPLGCCTPVVLRPEGKDGEYRLVGDCYVDGYMDGEAVKEWTNGSRKLEKFVLR</sequence>
<dbReference type="PANTHER" id="PTHR24148">
    <property type="entry name" value="ANKYRIN REPEAT DOMAIN-CONTAINING PROTEIN 39 HOMOLOG-RELATED"/>
    <property type="match status" value="1"/>
</dbReference>
<name>A0ABR2I193_9PEZI</name>